<dbReference type="AlphaFoldDB" id="A0A1Y2M767"/>
<name>A0A1Y2M767_EPING</name>
<protein>
    <submittedName>
        <fullName evidence="2">Uncharacterized protein</fullName>
    </submittedName>
</protein>
<dbReference type="Proteomes" id="UP000193240">
    <property type="component" value="Unassembled WGS sequence"/>
</dbReference>
<proteinExistence type="predicted"/>
<feature type="compositionally biased region" description="Basic and acidic residues" evidence="1">
    <location>
        <begin position="379"/>
        <end position="407"/>
    </location>
</feature>
<accession>A0A1Y2M767</accession>
<dbReference type="GO" id="GO:0003729">
    <property type="term" value="F:mRNA binding"/>
    <property type="evidence" value="ECO:0007669"/>
    <property type="project" value="InterPro"/>
</dbReference>
<dbReference type="InterPro" id="IPR019416">
    <property type="entry name" value="NCBP3"/>
</dbReference>
<feature type="compositionally biased region" description="Basic and acidic residues" evidence="1">
    <location>
        <begin position="471"/>
        <end position="510"/>
    </location>
</feature>
<gene>
    <name evidence="2" type="ORF">B5807_03588</name>
</gene>
<dbReference type="GO" id="GO:0000340">
    <property type="term" value="F:RNA 7-methylguanosine cap binding"/>
    <property type="evidence" value="ECO:0007669"/>
    <property type="project" value="InterPro"/>
</dbReference>
<organism evidence="2 3">
    <name type="scientific">Epicoccum nigrum</name>
    <name type="common">Soil fungus</name>
    <name type="synonym">Epicoccum purpurascens</name>
    <dbReference type="NCBI Taxonomy" id="105696"/>
    <lineage>
        <taxon>Eukaryota</taxon>
        <taxon>Fungi</taxon>
        <taxon>Dikarya</taxon>
        <taxon>Ascomycota</taxon>
        <taxon>Pezizomycotina</taxon>
        <taxon>Dothideomycetes</taxon>
        <taxon>Pleosporomycetidae</taxon>
        <taxon>Pleosporales</taxon>
        <taxon>Pleosporineae</taxon>
        <taxon>Didymellaceae</taxon>
        <taxon>Epicoccum</taxon>
    </lineage>
</organism>
<feature type="compositionally biased region" description="Basic residues" evidence="1">
    <location>
        <begin position="363"/>
        <end position="378"/>
    </location>
</feature>
<dbReference type="OMA" id="TFEASMY"/>
<feature type="compositionally biased region" description="Gly residues" evidence="1">
    <location>
        <begin position="517"/>
        <end position="527"/>
    </location>
</feature>
<dbReference type="Pfam" id="PF10309">
    <property type="entry name" value="NCBP3"/>
    <property type="match status" value="1"/>
</dbReference>
<feature type="compositionally biased region" description="Basic and acidic residues" evidence="1">
    <location>
        <begin position="276"/>
        <end position="313"/>
    </location>
</feature>
<sequence length="535" mass="59645">MGMGRYCRLCCDVELSGAHPIGNGNGNQARELQAIAIAIAPHRNPLYPANTTYCPLTMDVEMGDVGYDIDIDVGASLNTTSAPPPPQQDREASTQGESVPAAYYEDLQPQRPWPEYLNLQGVSSFDPNDPLYYAMEALGLEPRVKQLRWVNDNSVNLEFYSADDAAVALVAFTHPDTNANSISEQTSRPAKPYSKKPDAALMVRQSNAGDQKPKGAANRSNYYQRNPDVRDNKQREPRRKQPPKRDLLDYGDDEPGPRSRRRRSRSGDMSMSEDSGVERRRNNVFPRNDRNGRDRDRDRRDGRDRDRRPRDSGRLNADVDSYRPGGDGESRHGRLRGRSASPASGDEGDGRYGFAEDSSNVRTRYRSRSRSRNTRRRREPSAERWTHDRANYGEQKGGGKSDGRWQKDMYSVDTSPMGNHRRSDAGSGGSLLSRMTKDGRPVNSLASRITRDDDDDEPRPRSLASRITRSGGDDGYGRLKGDDSIPRDYEFDEPARPRRGLADRISRETEGINIRGQGNGAGAGGINIRGVANAP</sequence>
<dbReference type="EMBL" id="KZ107840">
    <property type="protein sequence ID" value="OSS51936.1"/>
    <property type="molecule type" value="Genomic_DNA"/>
</dbReference>
<dbReference type="InParanoid" id="A0A1Y2M767"/>
<evidence type="ECO:0000313" key="2">
    <source>
        <dbReference type="EMBL" id="OSS51936.1"/>
    </source>
</evidence>
<feature type="region of interest" description="Disordered" evidence="1">
    <location>
        <begin position="76"/>
        <end position="97"/>
    </location>
</feature>
<reference evidence="2 3" key="1">
    <citation type="journal article" date="2017" name="Genome Announc.">
        <title>Genome sequence of the saprophytic ascomycete Epicoccum nigrum ICMP 19927 strain isolated from New Zealand.</title>
        <authorList>
            <person name="Fokin M."/>
            <person name="Fleetwood D."/>
            <person name="Weir B.S."/>
            <person name="Villas-Boas S.G."/>
        </authorList>
    </citation>
    <scope>NUCLEOTIDE SEQUENCE [LARGE SCALE GENOMIC DNA]</scope>
    <source>
        <strain evidence="2 3">ICMP 19927</strain>
    </source>
</reference>
<feature type="region of interest" description="Disordered" evidence="1">
    <location>
        <begin position="206"/>
        <end position="535"/>
    </location>
</feature>
<evidence type="ECO:0000313" key="3">
    <source>
        <dbReference type="Proteomes" id="UP000193240"/>
    </source>
</evidence>
<keyword evidence="3" id="KW-1185">Reference proteome</keyword>
<evidence type="ECO:0000256" key="1">
    <source>
        <dbReference type="SAM" id="MobiDB-lite"/>
    </source>
</evidence>